<proteinExistence type="predicted"/>
<accession>A0A0E9QE88</accession>
<evidence type="ECO:0000313" key="1">
    <source>
        <dbReference type="EMBL" id="JAH14413.1"/>
    </source>
</evidence>
<dbReference type="AlphaFoldDB" id="A0A0E9QE88"/>
<protein>
    <submittedName>
        <fullName evidence="1">Uncharacterized protein</fullName>
    </submittedName>
</protein>
<reference evidence="1" key="2">
    <citation type="journal article" date="2015" name="Fish Shellfish Immunol.">
        <title>Early steps in the European eel (Anguilla anguilla)-Vibrio vulnificus interaction in the gills: Role of the RtxA13 toxin.</title>
        <authorList>
            <person name="Callol A."/>
            <person name="Pajuelo D."/>
            <person name="Ebbesson L."/>
            <person name="Teles M."/>
            <person name="MacKenzie S."/>
            <person name="Amaro C."/>
        </authorList>
    </citation>
    <scope>NUCLEOTIDE SEQUENCE</scope>
</reference>
<sequence length="18" mass="2166">MSAYFQHCTPFIFMLKSN</sequence>
<name>A0A0E9QE88_ANGAN</name>
<organism evidence="1">
    <name type="scientific">Anguilla anguilla</name>
    <name type="common">European freshwater eel</name>
    <name type="synonym">Muraena anguilla</name>
    <dbReference type="NCBI Taxonomy" id="7936"/>
    <lineage>
        <taxon>Eukaryota</taxon>
        <taxon>Metazoa</taxon>
        <taxon>Chordata</taxon>
        <taxon>Craniata</taxon>
        <taxon>Vertebrata</taxon>
        <taxon>Euteleostomi</taxon>
        <taxon>Actinopterygii</taxon>
        <taxon>Neopterygii</taxon>
        <taxon>Teleostei</taxon>
        <taxon>Anguilliformes</taxon>
        <taxon>Anguillidae</taxon>
        <taxon>Anguilla</taxon>
    </lineage>
</organism>
<dbReference type="EMBL" id="GBXM01094164">
    <property type="protein sequence ID" value="JAH14413.1"/>
    <property type="molecule type" value="Transcribed_RNA"/>
</dbReference>
<reference evidence="1" key="1">
    <citation type="submission" date="2014-11" db="EMBL/GenBank/DDBJ databases">
        <authorList>
            <person name="Amaro Gonzalez C."/>
        </authorList>
    </citation>
    <scope>NUCLEOTIDE SEQUENCE</scope>
</reference>